<comment type="caution">
    <text evidence="3">The sequence shown here is derived from an EMBL/GenBank/DDBJ whole genome shotgun (WGS) entry which is preliminary data.</text>
</comment>
<evidence type="ECO:0000256" key="1">
    <source>
        <dbReference type="ARBA" id="ARBA00022801"/>
    </source>
</evidence>
<gene>
    <name evidence="3" type="ORF">LQ564_15835</name>
</gene>
<dbReference type="PRINTS" id="PR00111">
    <property type="entry name" value="ABHYDROLASE"/>
</dbReference>
<keyword evidence="4" id="KW-1185">Reference proteome</keyword>
<dbReference type="RefSeq" id="WP_231059080.1">
    <property type="nucleotide sequence ID" value="NZ_JAJNOC010000005.1"/>
</dbReference>
<sequence length="277" mass="30943">MNLESHFLDVNGLRMHYVSAGEGPTVILMHGFPDTHEIWRHQIPALAQAGYRVIAPDMRGYGKTDAPESTGAYAIRFLCADIVGLMDVLGVEKATIVGHDWGGLVGWQLCMSSPERIERFVAMSTGHPAAIAGAGVTQQMRFWYILGFLMPVVAEHAIRANDWFFLRQMTRRPEQLAIWRAALEPEGRLTAALNYYRANIKLGQPARWRPVDVPVMGIWSDRDPALGEKQMLDSAQHCRAGFRYEVLSGAGHWMQLSATERLNALLLDFLPPYQAAA</sequence>
<dbReference type="Proteomes" id="UP001179361">
    <property type="component" value="Unassembled WGS sequence"/>
</dbReference>
<evidence type="ECO:0000313" key="3">
    <source>
        <dbReference type="EMBL" id="MCD2517786.1"/>
    </source>
</evidence>
<dbReference type="PRINTS" id="PR00412">
    <property type="entry name" value="EPOXHYDRLASE"/>
</dbReference>
<feature type="domain" description="AB hydrolase-1" evidence="2">
    <location>
        <begin position="24"/>
        <end position="257"/>
    </location>
</feature>
<dbReference type="InterPro" id="IPR029058">
    <property type="entry name" value="AB_hydrolase_fold"/>
</dbReference>
<dbReference type="Gene3D" id="3.40.50.1820">
    <property type="entry name" value="alpha/beta hydrolase"/>
    <property type="match status" value="1"/>
</dbReference>
<evidence type="ECO:0000313" key="4">
    <source>
        <dbReference type="Proteomes" id="UP001179361"/>
    </source>
</evidence>
<protein>
    <submittedName>
        <fullName evidence="3">Alpha/beta hydrolase</fullName>
    </submittedName>
</protein>
<dbReference type="InterPro" id="IPR000073">
    <property type="entry name" value="AB_hydrolase_1"/>
</dbReference>
<proteinExistence type="predicted"/>
<dbReference type="SUPFAM" id="SSF53474">
    <property type="entry name" value="alpha/beta-Hydrolases"/>
    <property type="match status" value="1"/>
</dbReference>
<keyword evidence="1 3" id="KW-0378">Hydrolase</keyword>
<accession>A0ABS8QA12</accession>
<dbReference type="InterPro" id="IPR000639">
    <property type="entry name" value="Epox_hydrolase-like"/>
</dbReference>
<organism evidence="3 4">
    <name type="scientific">Massilia phyllostachyos</name>
    <dbReference type="NCBI Taxonomy" id="2898585"/>
    <lineage>
        <taxon>Bacteria</taxon>
        <taxon>Pseudomonadati</taxon>
        <taxon>Pseudomonadota</taxon>
        <taxon>Betaproteobacteria</taxon>
        <taxon>Burkholderiales</taxon>
        <taxon>Oxalobacteraceae</taxon>
        <taxon>Telluria group</taxon>
        <taxon>Massilia</taxon>
    </lineage>
</organism>
<reference evidence="3" key="1">
    <citation type="submission" date="2021-11" db="EMBL/GenBank/DDBJ databases">
        <title>The complete genome of Massilia sp sp. G4R7.</title>
        <authorList>
            <person name="Liu L."/>
            <person name="Yue J."/>
            <person name="Yuan J."/>
            <person name="Yang F."/>
            <person name="Li L."/>
        </authorList>
    </citation>
    <scope>NUCLEOTIDE SEQUENCE</scope>
    <source>
        <strain evidence="3">G4R7</strain>
    </source>
</reference>
<name>A0ABS8QA12_9BURK</name>
<evidence type="ECO:0000259" key="2">
    <source>
        <dbReference type="Pfam" id="PF00561"/>
    </source>
</evidence>
<dbReference type="GO" id="GO:0016787">
    <property type="term" value="F:hydrolase activity"/>
    <property type="evidence" value="ECO:0007669"/>
    <property type="project" value="UniProtKB-KW"/>
</dbReference>
<dbReference type="PANTHER" id="PTHR43329">
    <property type="entry name" value="EPOXIDE HYDROLASE"/>
    <property type="match status" value="1"/>
</dbReference>
<dbReference type="Pfam" id="PF00561">
    <property type="entry name" value="Abhydrolase_1"/>
    <property type="match status" value="1"/>
</dbReference>
<dbReference type="EMBL" id="JAJNOC010000005">
    <property type="protein sequence ID" value="MCD2517786.1"/>
    <property type="molecule type" value="Genomic_DNA"/>
</dbReference>